<gene>
    <name evidence="10 12" type="primary">nadD</name>
    <name evidence="12" type="ORF">B0W44_05465</name>
</gene>
<evidence type="ECO:0000256" key="4">
    <source>
        <dbReference type="ARBA" id="ARBA00022679"/>
    </source>
</evidence>
<evidence type="ECO:0000256" key="3">
    <source>
        <dbReference type="ARBA" id="ARBA00022642"/>
    </source>
</evidence>
<dbReference type="NCBIfam" id="TIGR00482">
    <property type="entry name" value="nicotinate (nicotinamide) nucleotide adenylyltransferase"/>
    <property type="match status" value="1"/>
</dbReference>
<evidence type="ECO:0000256" key="6">
    <source>
        <dbReference type="ARBA" id="ARBA00022741"/>
    </source>
</evidence>
<dbReference type="GO" id="GO:0005524">
    <property type="term" value="F:ATP binding"/>
    <property type="evidence" value="ECO:0007669"/>
    <property type="project" value="UniProtKB-KW"/>
</dbReference>
<evidence type="ECO:0000313" key="12">
    <source>
        <dbReference type="EMBL" id="AQS55314.1"/>
    </source>
</evidence>
<dbReference type="AlphaFoldDB" id="A0A1U9K5K4"/>
<feature type="domain" description="Cytidyltransferase-like" evidence="11">
    <location>
        <begin position="5"/>
        <end position="166"/>
    </location>
</feature>
<dbReference type="KEGG" id="ntr:B0W44_05465"/>
<dbReference type="NCBIfam" id="TIGR00125">
    <property type="entry name" value="cyt_tran_rel"/>
    <property type="match status" value="1"/>
</dbReference>
<name>A0A1U9K5K4_9BACL</name>
<dbReference type="EC" id="2.7.7.18" evidence="10"/>
<keyword evidence="4 10" id="KW-0808">Transferase</keyword>
<comment type="catalytic activity">
    <reaction evidence="9 10">
        <text>nicotinate beta-D-ribonucleotide + ATP + H(+) = deamido-NAD(+) + diphosphate</text>
        <dbReference type="Rhea" id="RHEA:22860"/>
        <dbReference type="ChEBI" id="CHEBI:15378"/>
        <dbReference type="ChEBI" id="CHEBI:30616"/>
        <dbReference type="ChEBI" id="CHEBI:33019"/>
        <dbReference type="ChEBI" id="CHEBI:57502"/>
        <dbReference type="ChEBI" id="CHEBI:58437"/>
        <dbReference type="EC" id="2.7.7.18"/>
    </reaction>
</comment>
<dbReference type="Gene3D" id="3.40.50.620">
    <property type="entry name" value="HUPs"/>
    <property type="match status" value="1"/>
</dbReference>
<evidence type="ECO:0000256" key="1">
    <source>
        <dbReference type="ARBA" id="ARBA00002324"/>
    </source>
</evidence>
<dbReference type="GO" id="GO:0004515">
    <property type="term" value="F:nicotinate-nucleotide adenylyltransferase activity"/>
    <property type="evidence" value="ECO:0007669"/>
    <property type="project" value="UniProtKB-UniRule"/>
</dbReference>
<dbReference type="InterPro" id="IPR004821">
    <property type="entry name" value="Cyt_trans-like"/>
</dbReference>
<keyword evidence="3 10" id="KW-0662">Pyridine nucleotide biosynthesis</keyword>
<dbReference type="CDD" id="cd02165">
    <property type="entry name" value="NMNAT"/>
    <property type="match status" value="1"/>
</dbReference>
<dbReference type="PANTHER" id="PTHR39321">
    <property type="entry name" value="NICOTINATE-NUCLEOTIDE ADENYLYLTRANSFERASE-RELATED"/>
    <property type="match status" value="1"/>
</dbReference>
<dbReference type="NCBIfam" id="NF000841">
    <property type="entry name" value="PRK00071.1-4"/>
    <property type="match status" value="1"/>
</dbReference>
<evidence type="ECO:0000256" key="10">
    <source>
        <dbReference type="HAMAP-Rule" id="MF_00244"/>
    </source>
</evidence>
<keyword evidence="5 10" id="KW-0548">Nucleotidyltransferase</keyword>
<keyword evidence="6 10" id="KW-0547">Nucleotide-binding</keyword>
<dbReference type="Proteomes" id="UP000188603">
    <property type="component" value="Chromosome"/>
</dbReference>
<organism evidence="12 13">
    <name type="scientific">Novibacillus thermophilus</name>
    <dbReference type="NCBI Taxonomy" id="1471761"/>
    <lineage>
        <taxon>Bacteria</taxon>
        <taxon>Bacillati</taxon>
        <taxon>Bacillota</taxon>
        <taxon>Bacilli</taxon>
        <taxon>Bacillales</taxon>
        <taxon>Thermoactinomycetaceae</taxon>
        <taxon>Novibacillus</taxon>
    </lineage>
</organism>
<dbReference type="OrthoDB" id="5295945at2"/>
<sequence>MRIGIMGGTFDPIHFGHLIAAERVRDELPLDYVWFMPAAEPPHKHSRTVADPIHRLRMVEKAVVDHPKFCVSKLEFERQGTSYTAETMSILQKRYPEHEFYFIVGADMVHDLPNWYRIQQLIQDVQFVGLNRPGYGRPELPDAIAKRVRYVSMPSIGITSTDIRRKRAAGKSVRYLVPEGVREYMEANRLYET</sequence>
<dbReference type="Pfam" id="PF01467">
    <property type="entry name" value="CTP_transf_like"/>
    <property type="match status" value="1"/>
</dbReference>
<evidence type="ECO:0000256" key="8">
    <source>
        <dbReference type="ARBA" id="ARBA00023027"/>
    </source>
</evidence>
<dbReference type="InterPro" id="IPR005248">
    <property type="entry name" value="NadD/NMNAT"/>
</dbReference>
<comment type="pathway">
    <text evidence="2 10">Cofactor biosynthesis; NAD(+) biosynthesis; deamido-NAD(+) from nicotinate D-ribonucleotide: step 1/1.</text>
</comment>
<comment type="function">
    <text evidence="1 10">Catalyzes the reversible adenylation of nicotinate mononucleotide (NaMN) to nicotinic acid adenine dinucleotide (NaAD).</text>
</comment>
<dbReference type="UniPathway" id="UPA00253">
    <property type="reaction ID" value="UER00332"/>
</dbReference>
<dbReference type="RefSeq" id="WP_077719134.1">
    <property type="nucleotide sequence ID" value="NZ_CP019699.1"/>
</dbReference>
<evidence type="ECO:0000256" key="2">
    <source>
        <dbReference type="ARBA" id="ARBA00005019"/>
    </source>
</evidence>
<dbReference type="EMBL" id="CP019699">
    <property type="protein sequence ID" value="AQS55314.1"/>
    <property type="molecule type" value="Genomic_DNA"/>
</dbReference>
<evidence type="ECO:0000313" key="13">
    <source>
        <dbReference type="Proteomes" id="UP000188603"/>
    </source>
</evidence>
<evidence type="ECO:0000256" key="7">
    <source>
        <dbReference type="ARBA" id="ARBA00022840"/>
    </source>
</evidence>
<dbReference type="HAMAP" id="MF_00244">
    <property type="entry name" value="NaMN_adenylyltr"/>
    <property type="match status" value="1"/>
</dbReference>
<accession>A0A1U9K5K4</accession>
<evidence type="ECO:0000259" key="11">
    <source>
        <dbReference type="Pfam" id="PF01467"/>
    </source>
</evidence>
<keyword evidence="13" id="KW-1185">Reference proteome</keyword>
<dbReference type="GO" id="GO:0009435">
    <property type="term" value="P:NAD+ biosynthetic process"/>
    <property type="evidence" value="ECO:0007669"/>
    <property type="project" value="UniProtKB-UniRule"/>
</dbReference>
<keyword evidence="8 10" id="KW-0520">NAD</keyword>
<proteinExistence type="inferred from homology"/>
<evidence type="ECO:0000256" key="5">
    <source>
        <dbReference type="ARBA" id="ARBA00022695"/>
    </source>
</evidence>
<dbReference type="SUPFAM" id="SSF52374">
    <property type="entry name" value="Nucleotidylyl transferase"/>
    <property type="match status" value="1"/>
</dbReference>
<dbReference type="NCBIfam" id="NF000840">
    <property type="entry name" value="PRK00071.1-3"/>
    <property type="match status" value="1"/>
</dbReference>
<keyword evidence="7 10" id="KW-0067">ATP-binding</keyword>
<reference evidence="12 13" key="1">
    <citation type="journal article" date="2015" name="Int. J. Syst. Evol. Microbiol.">
        <title>Novibacillus thermophilus gen. nov., sp. nov., a Gram-staining-negative and moderately thermophilic member of the family Thermoactinomycetaceae.</title>
        <authorList>
            <person name="Yang G."/>
            <person name="Chen J."/>
            <person name="Zhou S."/>
        </authorList>
    </citation>
    <scope>NUCLEOTIDE SEQUENCE [LARGE SCALE GENOMIC DNA]</scope>
    <source>
        <strain evidence="12 13">SG-1</strain>
    </source>
</reference>
<dbReference type="STRING" id="1471761.B0W44_05465"/>
<comment type="similarity">
    <text evidence="10">Belongs to the NadD family.</text>
</comment>
<dbReference type="InterPro" id="IPR014729">
    <property type="entry name" value="Rossmann-like_a/b/a_fold"/>
</dbReference>
<protein>
    <recommendedName>
        <fullName evidence="10">Probable nicotinate-nucleotide adenylyltransferase</fullName>
        <ecNumber evidence="10">2.7.7.18</ecNumber>
    </recommendedName>
    <alternativeName>
        <fullName evidence="10">Deamido-NAD(+) diphosphorylase</fullName>
    </alternativeName>
    <alternativeName>
        <fullName evidence="10">Deamido-NAD(+) pyrophosphorylase</fullName>
    </alternativeName>
    <alternativeName>
        <fullName evidence="10">Nicotinate mononucleotide adenylyltransferase</fullName>
        <shortName evidence="10">NaMN adenylyltransferase</shortName>
    </alternativeName>
</protein>
<dbReference type="PANTHER" id="PTHR39321:SF3">
    <property type="entry name" value="PHOSPHOPANTETHEINE ADENYLYLTRANSFERASE"/>
    <property type="match status" value="1"/>
</dbReference>
<evidence type="ECO:0000256" key="9">
    <source>
        <dbReference type="ARBA" id="ARBA00048721"/>
    </source>
</evidence>